<dbReference type="SUPFAM" id="SSF50630">
    <property type="entry name" value="Acid proteases"/>
    <property type="match status" value="1"/>
</dbReference>
<keyword evidence="1" id="KW-1133">Transmembrane helix</keyword>
<dbReference type="GO" id="GO:0006508">
    <property type="term" value="P:proteolysis"/>
    <property type="evidence" value="ECO:0007669"/>
    <property type="project" value="UniProtKB-KW"/>
</dbReference>
<evidence type="ECO:0000313" key="3">
    <source>
        <dbReference type="Proteomes" id="UP001595607"/>
    </source>
</evidence>
<proteinExistence type="predicted"/>
<protein>
    <submittedName>
        <fullName evidence="2">TIGR02281 family clan AA aspartic protease</fullName>
    </submittedName>
</protein>
<comment type="caution">
    <text evidence="2">The sequence shown here is derived from an EMBL/GenBank/DDBJ whole genome shotgun (WGS) entry which is preliminary data.</text>
</comment>
<dbReference type="Proteomes" id="UP001595607">
    <property type="component" value="Unassembled WGS sequence"/>
</dbReference>
<keyword evidence="3" id="KW-1185">Reference proteome</keyword>
<dbReference type="RefSeq" id="WP_378992525.1">
    <property type="nucleotide sequence ID" value="NZ_JBHRVA010000002.1"/>
</dbReference>
<reference evidence="3" key="1">
    <citation type="journal article" date="2019" name="Int. J. Syst. Evol. Microbiol.">
        <title>The Global Catalogue of Microorganisms (GCM) 10K type strain sequencing project: providing services to taxonomists for standard genome sequencing and annotation.</title>
        <authorList>
            <consortium name="The Broad Institute Genomics Platform"/>
            <consortium name="The Broad Institute Genome Sequencing Center for Infectious Disease"/>
            <person name="Wu L."/>
            <person name="Ma J."/>
        </authorList>
    </citation>
    <scope>NUCLEOTIDE SEQUENCE [LARGE SCALE GENOMIC DNA]</scope>
    <source>
        <strain evidence="3">KCTC 22245</strain>
    </source>
</reference>
<organism evidence="2 3">
    <name type="scientific">Parvularcula lutaonensis</name>
    <dbReference type="NCBI Taxonomy" id="491923"/>
    <lineage>
        <taxon>Bacteria</taxon>
        <taxon>Pseudomonadati</taxon>
        <taxon>Pseudomonadota</taxon>
        <taxon>Alphaproteobacteria</taxon>
        <taxon>Parvularculales</taxon>
        <taxon>Parvularculaceae</taxon>
        <taxon>Parvularcula</taxon>
    </lineage>
</organism>
<keyword evidence="2" id="KW-0378">Hydrolase</keyword>
<sequence>MFGHGRDLVLQNNGFLALGTVAAVILFFGLRSFDDEGRFNPLRAPMPQKVVREGGAPVSVVVDAQRDGHFVLDAQIGGRSTRMLVDTGASIVTLRASDARKAGIRPRERDYRVPFSTANGEVLGAPATLPVLTIGDIELRDLRIVVLPDDKLDISLFGVNGLNRFERRETTPDTLVLYTG</sequence>
<dbReference type="Gene3D" id="2.40.70.10">
    <property type="entry name" value="Acid Proteases"/>
    <property type="match status" value="1"/>
</dbReference>
<gene>
    <name evidence="2" type="ORF">ACFONP_05110</name>
</gene>
<dbReference type="InterPro" id="IPR001969">
    <property type="entry name" value="Aspartic_peptidase_AS"/>
</dbReference>
<keyword evidence="2" id="KW-0645">Protease</keyword>
<accession>A0ABV7MB29</accession>
<keyword evidence="1" id="KW-0812">Transmembrane</keyword>
<evidence type="ECO:0000256" key="1">
    <source>
        <dbReference type="SAM" id="Phobius"/>
    </source>
</evidence>
<name>A0ABV7MB29_9PROT</name>
<evidence type="ECO:0000313" key="2">
    <source>
        <dbReference type="EMBL" id="MFC3302107.1"/>
    </source>
</evidence>
<dbReference type="NCBIfam" id="TIGR02281">
    <property type="entry name" value="clan_AA_DTGA"/>
    <property type="match status" value="1"/>
</dbReference>
<keyword evidence="1" id="KW-0472">Membrane</keyword>
<dbReference type="InterPro" id="IPR021109">
    <property type="entry name" value="Peptidase_aspartic_dom_sf"/>
</dbReference>
<dbReference type="InterPro" id="IPR011969">
    <property type="entry name" value="Clan_AA_Asp_peptidase_C"/>
</dbReference>
<dbReference type="EMBL" id="JBHRVA010000002">
    <property type="protein sequence ID" value="MFC3302107.1"/>
    <property type="molecule type" value="Genomic_DNA"/>
</dbReference>
<dbReference type="GO" id="GO:0008233">
    <property type="term" value="F:peptidase activity"/>
    <property type="evidence" value="ECO:0007669"/>
    <property type="project" value="UniProtKB-KW"/>
</dbReference>
<dbReference type="InterPro" id="IPR034122">
    <property type="entry name" value="Retropepsin-like_bacterial"/>
</dbReference>
<dbReference type="PROSITE" id="PS00141">
    <property type="entry name" value="ASP_PROTEASE"/>
    <property type="match status" value="1"/>
</dbReference>
<dbReference type="Pfam" id="PF13975">
    <property type="entry name" value="gag-asp_proteas"/>
    <property type="match status" value="1"/>
</dbReference>
<dbReference type="CDD" id="cd05483">
    <property type="entry name" value="retropepsin_like_bacteria"/>
    <property type="match status" value="1"/>
</dbReference>
<feature type="transmembrane region" description="Helical" evidence="1">
    <location>
        <begin position="15"/>
        <end position="33"/>
    </location>
</feature>